<sequence length="291" mass="32701">MRVTHHMLYQNFLFHLEYLNKHLKDNFEKIASGKKIIKPSDDPFGISKALNYKAQLADIEQYKRNIQTAISWQNATETALQAMTNLLIETKEIAISQGSDTATAETRAMLTVQVGELKKQALQIANTKLGNQYIFAGYLTDTQPFVETDNNYHGDEKQIKINISPYMQLSFNIPGSVFTDGVNIFQMFDDLKTALESNDAETIRYLIGTIDEAIKQITTAHANLGSLMNRFESVKNELNNSYVDITASLSETEDSDLSKAASSLAMYQTAYQSTLAGMARIMQVNLFNYLS</sequence>
<feature type="domain" description="Flagellin N-terminal" evidence="4">
    <location>
        <begin position="5"/>
        <end position="138"/>
    </location>
</feature>
<evidence type="ECO:0000256" key="2">
    <source>
        <dbReference type="ARBA" id="ARBA00005709"/>
    </source>
</evidence>
<dbReference type="Proteomes" id="UP000886289">
    <property type="component" value="Unassembled WGS sequence"/>
</dbReference>
<dbReference type="GO" id="GO:0005198">
    <property type="term" value="F:structural molecule activity"/>
    <property type="evidence" value="ECO:0007669"/>
    <property type="project" value="InterPro"/>
</dbReference>
<keyword evidence="3" id="KW-0975">Bacterial flagellum</keyword>
<keyword evidence="6" id="KW-0969">Cilium</keyword>
<feature type="domain" description="Flagellin C-terminal" evidence="5">
    <location>
        <begin position="208"/>
        <end position="290"/>
    </location>
</feature>
<comment type="caution">
    <text evidence="6">The sequence shown here is derived from an EMBL/GenBank/DDBJ whole genome shotgun (WGS) entry which is preliminary data.</text>
</comment>
<reference evidence="6" key="1">
    <citation type="journal article" date="2020" name="mSystems">
        <title>Genome- and Community-Level Interaction Insights into Carbon Utilization and Element Cycling Functions of Hydrothermarchaeota in Hydrothermal Sediment.</title>
        <authorList>
            <person name="Zhou Z."/>
            <person name="Liu Y."/>
            <person name="Xu W."/>
            <person name="Pan J."/>
            <person name="Luo Z.H."/>
            <person name="Li M."/>
        </authorList>
    </citation>
    <scope>NUCLEOTIDE SEQUENCE [LARGE SCALE GENOMIC DNA]</scope>
    <source>
        <strain evidence="6">HyVt-233</strain>
    </source>
</reference>
<keyword evidence="6" id="KW-0966">Cell projection</keyword>
<dbReference type="Pfam" id="PF00669">
    <property type="entry name" value="Flagellin_N"/>
    <property type="match status" value="1"/>
</dbReference>
<comment type="similarity">
    <text evidence="2">Belongs to the bacterial flagellin family.</text>
</comment>
<dbReference type="InterPro" id="IPR013384">
    <property type="entry name" value="Flagell_FlgL"/>
</dbReference>
<accession>A0A7C0Y295</accession>
<organism evidence="6">
    <name type="scientific">Desulfofervidus auxilii</name>
    <dbReference type="NCBI Taxonomy" id="1621989"/>
    <lineage>
        <taxon>Bacteria</taxon>
        <taxon>Pseudomonadati</taxon>
        <taxon>Thermodesulfobacteriota</taxon>
        <taxon>Candidatus Desulfofervidia</taxon>
        <taxon>Candidatus Desulfofervidales</taxon>
        <taxon>Candidatus Desulfofervidaceae</taxon>
        <taxon>Candidatus Desulfofervidus</taxon>
    </lineage>
</organism>
<proteinExistence type="inferred from homology"/>
<dbReference type="InterPro" id="IPR046358">
    <property type="entry name" value="Flagellin_C"/>
</dbReference>
<dbReference type="Gene3D" id="1.20.1330.10">
    <property type="entry name" value="f41 fragment of flagellin, N-terminal domain"/>
    <property type="match status" value="1"/>
</dbReference>
<dbReference type="GO" id="GO:0009424">
    <property type="term" value="C:bacterial-type flagellum hook"/>
    <property type="evidence" value="ECO:0007669"/>
    <property type="project" value="InterPro"/>
</dbReference>
<gene>
    <name evidence="6" type="primary">flgL</name>
    <name evidence="6" type="ORF">ENG63_03895</name>
</gene>
<dbReference type="Pfam" id="PF00700">
    <property type="entry name" value="Flagellin_C"/>
    <property type="match status" value="1"/>
</dbReference>
<evidence type="ECO:0000256" key="1">
    <source>
        <dbReference type="ARBA" id="ARBA00004365"/>
    </source>
</evidence>
<keyword evidence="6" id="KW-0282">Flagellum</keyword>
<name>A0A7C0Y295_DESA2</name>
<evidence type="ECO:0000259" key="4">
    <source>
        <dbReference type="Pfam" id="PF00669"/>
    </source>
</evidence>
<dbReference type="AlphaFoldDB" id="A0A7C0Y295"/>
<dbReference type="GO" id="GO:0071973">
    <property type="term" value="P:bacterial-type flagellum-dependent cell motility"/>
    <property type="evidence" value="ECO:0007669"/>
    <property type="project" value="InterPro"/>
</dbReference>
<dbReference type="EMBL" id="DRBS01000149">
    <property type="protein sequence ID" value="HDD43987.1"/>
    <property type="molecule type" value="Genomic_DNA"/>
</dbReference>
<evidence type="ECO:0000256" key="3">
    <source>
        <dbReference type="ARBA" id="ARBA00023143"/>
    </source>
</evidence>
<comment type="subcellular location">
    <subcellularLocation>
        <location evidence="1">Bacterial flagellum</location>
    </subcellularLocation>
</comment>
<dbReference type="InterPro" id="IPR001029">
    <property type="entry name" value="Flagellin_N"/>
</dbReference>
<evidence type="ECO:0000313" key="6">
    <source>
        <dbReference type="EMBL" id="HDD43987.1"/>
    </source>
</evidence>
<evidence type="ECO:0000259" key="5">
    <source>
        <dbReference type="Pfam" id="PF00700"/>
    </source>
</evidence>
<dbReference type="InterPro" id="IPR001492">
    <property type="entry name" value="Flagellin"/>
</dbReference>
<protein>
    <submittedName>
        <fullName evidence="6">Flagellar hook-associated protein 3</fullName>
    </submittedName>
</protein>
<dbReference type="SUPFAM" id="SSF64518">
    <property type="entry name" value="Phase 1 flagellin"/>
    <property type="match status" value="1"/>
</dbReference>
<dbReference type="PANTHER" id="PTHR42792:SF1">
    <property type="entry name" value="FLAGELLAR HOOK-ASSOCIATED PROTEIN 3"/>
    <property type="match status" value="1"/>
</dbReference>
<dbReference type="NCBIfam" id="TIGR02550">
    <property type="entry name" value="flagell_flgL"/>
    <property type="match status" value="1"/>
</dbReference>
<dbReference type="PANTHER" id="PTHR42792">
    <property type="entry name" value="FLAGELLIN"/>
    <property type="match status" value="1"/>
</dbReference>